<dbReference type="GO" id="GO:0015562">
    <property type="term" value="F:efflux transmembrane transporter activity"/>
    <property type="evidence" value="ECO:0007669"/>
    <property type="project" value="InterPro"/>
</dbReference>
<reference evidence="7 8" key="1">
    <citation type="submission" date="2019-06" db="EMBL/GenBank/DDBJ databases">
        <title>Genome of Methylobacterium sp. 17Sr1-39.</title>
        <authorList>
            <person name="Seo T."/>
        </authorList>
    </citation>
    <scope>NUCLEOTIDE SEQUENCE [LARGE SCALE GENOMIC DNA]</scope>
    <source>
        <strain evidence="7 8">17Sr1-39</strain>
    </source>
</reference>
<protein>
    <submittedName>
        <fullName evidence="7">TolC family protein</fullName>
    </submittedName>
</protein>
<name>A0A5C4LG70_9HYPH</name>
<feature type="region of interest" description="Disordered" evidence="6">
    <location>
        <begin position="124"/>
        <end position="146"/>
    </location>
</feature>
<dbReference type="Gene3D" id="1.20.1600.10">
    <property type="entry name" value="Outer membrane efflux proteins (OEP)"/>
    <property type="match status" value="1"/>
</dbReference>
<dbReference type="PANTHER" id="PTHR30026">
    <property type="entry name" value="OUTER MEMBRANE PROTEIN TOLC"/>
    <property type="match status" value="1"/>
</dbReference>
<organism evidence="7 8">
    <name type="scientific">Methylobacterium terricola</name>
    <dbReference type="NCBI Taxonomy" id="2583531"/>
    <lineage>
        <taxon>Bacteria</taxon>
        <taxon>Pseudomonadati</taxon>
        <taxon>Pseudomonadota</taxon>
        <taxon>Alphaproteobacteria</taxon>
        <taxon>Hyphomicrobiales</taxon>
        <taxon>Methylobacteriaceae</taxon>
        <taxon>Methylobacterium</taxon>
    </lineage>
</organism>
<feature type="compositionally biased region" description="Low complexity" evidence="6">
    <location>
        <begin position="552"/>
        <end position="563"/>
    </location>
</feature>
<dbReference type="OrthoDB" id="9764652at2"/>
<keyword evidence="3" id="KW-0812">Transmembrane</keyword>
<feature type="region of interest" description="Disordered" evidence="6">
    <location>
        <begin position="520"/>
        <end position="579"/>
    </location>
</feature>
<dbReference type="EMBL" id="VDDA01000005">
    <property type="protein sequence ID" value="TNC12972.1"/>
    <property type="molecule type" value="Genomic_DNA"/>
</dbReference>
<dbReference type="SUPFAM" id="SSF56954">
    <property type="entry name" value="Outer membrane efflux proteins (OEP)"/>
    <property type="match status" value="1"/>
</dbReference>
<comment type="subcellular location">
    <subcellularLocation>
        <location evidence="1">Cell outer membrane</location>
    </subcellularLocation>
</comment>
<evidence type="ECO:0000256" key="4">
    <source>
        <dbReference type="ARBA" id="ARBA00023136"/>
    </source>
</evidence>
<accession>A0A5C4LG70</accession>
<dbReference type="Proteomes" id="UP000305267">
    <property type="component" value="Unassembled WGS sequence"/>
</dbReference>
<evidence type="ECO:0000313" key="7">
    <source>
        <dbReference type="EMBL" id="TNC12972.1"/>
    </source>
</evidence>
<dbReference type="AlphaFoldDB" id="A0A5C4LG70"/>
<keyword evidence="2" id="KW-1134">Transmembrane beta strand</keyword>
<proteinExistence type="predicted"/>
<keyword evidence="4" id="KW-0472">Membrane</keyword>
<dbReference type="GO" id="GO:0009279">
    <property type="term" value="C:cell outer membrane"/>
    <property type="evidence" value="ECO:0007669"/>
    <property type="project" value="UniProtKB-SubCell"/>
</dbReference>
<dbReference type="PANTHER" id="PTHR30026:SF21">
    <property type="entry name" value="SLR1270 PROTEIN"/>
    <property type="match status" value="1"/>
</dbReference>
<dbReference type="GO" id="GO:1990281">
    <property type="term" value="C:efflux pump complex"/>
    <property type="evidence" value="ECO:0007669"/>
    <property type="project" value="TreeGrafter"/>
</dbReference>
<evidence type="ECO:0000256" key="6">
    <source>
        <dbReference type="SAM" id="MobiDB-lite"/>
    </source>
</evidence>
<keyword evidence="5" id="KW-0998">Cell outer membrane</keyword>
<evidence type="ECO:0000256" key="3">
    <source>
        <dbReference type="ARBA" id="ARBA00022692"/>
    </source>
</evidence>
<dbReference type="InterPro" id="IPR051906">
    <property type="entry name" value="TolC-like"/>
</dbReference>
<dbReference type="RefSeq" id="WP_139036510.1">
    <property type="nucleotide sequence ID" value="NZ_VDDA01000005.1"/>
</dbReference>
<comment type="caution">
    <text evidence="7">The sequence shown here is derived from an EMBL/GenBank/DDBJ whole genome shotgun (WGS) entry which is preliminary data.</text>
</comment>
<gene>
    <name evidence="7" type="ORF">FF100_15110</name>
</gene>
<evidence type="ECO:0000256" key="1">
    <source>
        <dbReference type="ARBA" id="ARBA00004442"/>
    </source>
</evidence>
<dbReference type="GO" id="GO:0015288">
    <property type="term" value="F:porin activity"/>
    <property type="evidence" value="ECO:0007669"/>
    <property type="project" value="TreeGrafter"/>
</dbReference>
<feature type="compositionally biased region" description="Polar residues" evidence="6">
    <location>
        <begin position="124"/>
        <end position="144"/>
    </location>
</feature>
<keyword evidence="8" id="KW-1185">Reference proteome</keyword>
<evidence type="ECO:0000313" key="8">
    <source>
        <dbReference type="Proteomes" id="UP000305267"/>
    </source>
</evidence>
<evidence type="ECO:0000256" key="2">
    <source>
        <dbReference type="ARBA" id="ARBA00022452"/>
    </source>
</evidence>
<evidence type="ECO:0000256" key="5">
    <source>
        <dbReference type="ARBA" id="ARBA00023237"/>
    </source>
</evidence>
<sequence>MIRRPLRWNPVRRGRAWPTRPVRAAATALVLTALGACVMPEPVTEGERLDVAIRDLDAITASQAPVEGRIDLYNAMARALKYNLDRRIRLVEQFYASGEFDLAKYKLLPDASIGGGYLGRSNQAGSSSQSLLTGRQSLEPSTSLERNRGVADGRVLWSTLDFGVSYVKMQQDGNAVWLAREVERKTTSRILADTRRAYWRAYAAERIGAQLPAIADAANAAIRNARQAQARGDLTPEAALDFERRMLRTLREIERRQELMALSRAELAALISVDPAQPLHLSGRESLRPPQLPGDLAALRTVALMTRPELYEHDYKLRIARLERQIEILSTLPGLRIDSGHAYDSNRYLYNNNWFDLGARLSLQLTQFISLPARLQQNETKQVLIEAQRRAMTLSVVTQVHLAMRAYGTKLRDFELARRILQNETHALTNVRANKEATTAGEASLIEARAGHALAALDYYYTFAELQEAYATVLTSLGVDVFPGAQDSDLPALTASLREFVERGLSAALARHITEAREARRVATTGSITSKGAGPVPEARLETMPEPGSETAPQASAASVPSAGDDVRREASANAARVE</sequence>